<dbReference type="GO" id="GO:0002055">
    <property type="term" value="F:adenine binding"/>
    <property type="evidence" value="ECO:0007669"/>
    <property type="project" value="TreeGrafter"/>
</dbReference>
<dbReference type="InterPro" id="IPR000836">
    <property type="entry name" value="PRTase_dom"/>
</dbReference>
<evidence type="ECO:0000256" key="3">
    <source>
        <dbReference type="ARBA" id="ARBA00004659"/>
    </source>
</evidence>
<evidence type="ECO:0000313" key="11">
    <source>
        <dbReference type="EMBL" id="CAD9235842.1"/>
    </source>
</evidence>
<dbReference type="PANTHER" id="PTHR32315:SF3">
    <property type="entry name" value="ADENINE PHOSPHORIBOSYLTRANSFERASE"/>
    <property type="match status" value="1"/>
</dbReference>
<dbReference type="GO" id="GO:0003999">
    <property type="term" value="F:adenine phosphoribosyltransferase activity"/>
    <property type="evidence" value="ECO:0007669"/>
    <property type="project" value="UniProtKB-EC"/>
</dbReference>
<dbReference type="CDD" id="cd06223">
    <property type="entry name" value="PRTases_typeI"/>
    <property type="match status" value="1"/>
</dbReference>
<dbReference type="GO" id="GO:0016208">
    <property type="term" value="F:AMP binding"/>
    <property type="evidence" value="ECO:0007669"/>
    <property type="project" value="TreeGrafter"/>
</dbReference>
<evidence type="ECO:0000256" key="9">
    <source>
        <dbReference type="ARBA" id="ARBA00022726"/>
    </source>
</evidence>
<dbReference type="AlphaFoldDB" id="A0A7S1TH13"/>
<comment type="subcellular location">
    <subcellularLocation>
        <location evidence="2">Cytoplasm</location>
    </subcellularLocation>
</comment>
<dbReference type="EMBL" id="HBGH01014335">
    <property type="protein sequence ID" value="CAD9235842.1"/>
    <property type="molecule type" value="Transcribed_RNA"/>
</dbReference>
<dbReference type="SUPFAM" id="SSF53271">
    <property type="entry name" value="PRTase-like"/>
    <property type="match status" value="1"/>
</dbReference>
<dbReference type="GO" id="GO:0006166">
    <property type="term" value="P:purine ribonucleoside salvage"/>
    <property type="evidence" value="ECO:0007669"/>
    <property type="project" value="UniProtKB-KW"/>
</dbReference>
<feature type="domain" description="Phosphoribosyltransferase" evidence="10">
    <location>
        <begin position="51"/>
        <end position="167"/>
    </location>
</feature>
<evidence type="ECO:0000256" key="8">
    <source>
        <dbReference type="ARBA" id="ARBA00022679"/>
    </source>
</evidence>
<dbReference type="GO" id="GO:0044209">
    <property type="term" value="P:AMP salvage"/>
    <property type="evidence" value="ECO:0007669"/>
    <property type="project" value="TreeGrafter"/>
</dbReference>
<organism evidence="11">
    <name type="scientific">Compsopogon caeruleus</name>
    <dbReference type="NCBI Taxonomy" id="31354"/>
    <lineage>
        <taxon>Eukaryota</taxon>
        <taxon>Rhodophyta</taxon>
        <taxon>Compsopogonophyceae</taxon>
        <taxon>Compsopogonales</taxon>
        <taxon>Compsopogonaceae</taxon>
        <taxon>Compsopogon</taxon>
    </lineage>
</organism>
<comment type="pathway">
    <text evidence="3">Purine metabolism; AMP biosynthesis via salvage pathway; AMP from adenine: step 1/1.</text>
</comment>
<dbReference type="EC" id="2.4.2.7" evidence="5"/>
<proteinExistence type="inferred from homology"/>
<comment type="catalytic activity">
    <reaction evidence="1">
        <text>AMP + diphosphate = 5-phospho-alpha-D-ribose 1-diphosphate + adenine</text>
        <dbReference type="Rhea" id="RHEA:16609"/>
        <dbReference type="ChEBI" id="CHEBI:16708"/>
        <dbReference type="ChEBI" id="CHEBI:33019"/>
        <dbReference type="ChEBI" id="CHEBI:58017"/>
        <dbReference type="ChEBI" id="CHEBI:456215"/>
        <dbReference type="EC" id="2.4.2.7"/>
    </reaction>
</comment>
<dbReference type="NCBIfam" id="NF002636">
    <property type="entry name" value="PRK02304.1-5"/>
    <property type="match status" value="1"/>
</dbReference>
<protein>
    <recommendedName>
        <fullName evidence="5">adenine phosphoribosyltransferase</fullName>
        <ecNumber evidence="5">2.4.2.7</ecNumber>
    </recommendedName>
</protein>
<comment type="similarity">
    <text evidence="4">Belongs to the purine/pyrimidine phosphoribosyltransferase family.</text>
</comment>
<dbReference type="GO" id="GO:0005737">
    <property type="term" value="C:cytoplasm"/>
    <property type="evidence" value="ECO:0007669"/>
    <property type="project" value="UniProtKB-SubCell"/>
</dbReference>
<dbReference type="InterPro" id="IPR050054">
    <property type="entry name" value="UPRTase/APRTase"/>
</dbReference>
<evidence type="ECO:0000256" key="1">
    <source>
        <dbReference type="ARBA" id="ARBA00000868"/>
    </source>
</evidence>
<evidence type="ECO:0000256" key="7">
    <source>
        <dbReference type="ARBA" id="ARBA00022676"/>
    </source>
</evidence>
<dbReference type="Gene3D" id="3.40.50.2020">
    <property type="match status" value="1"/>
</dbReference>
<dbReference type="PANTHER" id="PTHR32315">
    <property type="entry name" value="ADENINE PHOSPHORIBOSYLTRANSFERASE"/>
    <property type="match status" value="1"/>
</dbReference>
<keyword evidence="9" id="KW-0660">Purine salvage</keyword>
<gene>
    <name evidence="11" type="ORF">CCAE0312_LOCUS7934</name>
</gene>
<sequence>MARMGIDEEGEGLEKMMCLIRRVPDWPRQGVTFVDASGVWVDPVAWGRVVSWLVSLMDDEIEVVAGLDARGFLLAGAAAAVTCKGVLAVRKSGKLPPENDVGYGLLRERFVLEYGSAEWEVNTRDVRPFMRVLVVDDLMATGGSMAAACALLQRAGAEVVRCAAMIELVHLAGRDRLSSSIEFQSLLQL</sequence>
<keyword evidence="8" id="KW-0808">Transferase</keyword>
<name>A0A7S1TH13_9RHOD</name>
<evidence type="ECO:0000256" key="5">
    <source>
        <dbReference type="ARBA" id="ARBA00011893"/>
    </source>
</evidence>
<reference evidence="11" key="1">
    <citation type="submission" date="2021-01" db="EMBL/GenBank/DDBJ databases">
        <authorList>
            <person name="Corre E."/>
            <person name="Pelletier E."/>
            <person name="Niang G."/>
            <person name="Scheremetjew M."/>
            <person name="Finn R."/>
            <person name="Kale V."/>
            <person name="Holt S."/>
            <person name="Cochrane G."/>
            <person name="Meng A."/>
            <person name="Brown T."/>
            <person name="Cohen L."/>
        </authorList>
    </citation>
    <scope>NUCLEOTIDE SEQUENCE</scope>
    <source>
        <strain evidence="11">SAG 36.94</strain>
    </source>
</reference>
<dbReference type="Pfam" id="PF00156">
    <property type="entry name" value="Pribosyltran"/>
    <property type="match status" value="1"/>
</dbReference>
<evidence type="ECO:0000256" key="4">
    <source>
        <dbReference type="ARBA" id="ARBA00008391"/>
    </source>
</evidence>
<keyword evidence="7" id="KW-0328">Glycosyltransferase</keyword>
<evidence type="ECO:0000256" key="6">
    <source>
        <dbReference type="ARBA" id="ARBA00022490"/>
    </source>
</evidence>
<accession>A0A7S1TH13</accession>
<evidence type="ECO:0000259" key="10">
    <source>
        <dbReference type="Pfam" id="PF00156"/>
    </source>
</evidence>
<evidence type="ECO:0000256" key="2">
    <source>
        <dbReference type="ARBA" id="ARBA00004496"/>
    </source>
</evidence>
<dbReference type="GO" id="GO:0006168">
    <property type="term" value="P:adenine salvage"/>
    <property type="evidence" value="ECO:0007669"/>
    <property type="project" value="TreeGrafter"/>
</dbReference>
<dbReference type="InterPro" id="IPR029057">
    <property type="entry name" value="PRTase-like"/>
</dbReference>
<keyword evidence="6" id="KW-0963">Cytoplasm</keyword>